<dbReference type="PANTHER" id="PTHR43357:SF3">
    <property type="entry name" value="FE(3+)-TRANSPORT SYSTEM PERMEASE PROTEIN FBPB 2"/>
    <property type="match status" value="1"/>
</dbReference>
<sequence length="551" mass="60323">MLSKKIKLDFWNIVTILIIIVFAIFLIYPLLSLFLDGFKDSKSGVWSLMNYIQFFSKKYYTSALVNSFKLTISVTVIAVLIGVPLAYFMSFYKIKGKGILEVLFIISMMSPNFIGAYSWILLLGRNGSVTKFLEKSLGISMPSIYGFAGMLLVFSLKLYPFIYIYVSGALKKIDVALSEAAESLGCGGLKKVFTVIMPLITPTLVAAALLVFMNCMADFGTPALIGEGYRVMPTLVYSEFVGESGGSANFAACMATIMIIITALVFFLQKWYINTKSFTMSSIRPIQPKEPKGIFKVLIYVYIYLLAGLSIIPQAMVVYTSFKATKMQVFVDGFSLGSYKKVADKALAAVTNTYLFCFFAIVIIITLGMLIAYLTVRRRSVLTSAIDSIAMFPYIVPGSVLGITLLIAFNHQPLMLAGTAFIIIISLVIRRLAYTLRSSSAILYQISPSMEEAAVSLGDTPAKSFVKVTAKMMLPGVASGAILSWITIINELSSSVMLYTSKTKTMSVAIYNEVIRASYGPAAALASILTLTTVISLLVFFKVSGSKDVTM</sequence>
<gene>
    <name evidence="10" type="ORF">EHV10_03150</name>
</gene>
<evidence type="ECO:0000256" key="1">
    <source>
        <dbReference type="ARBA" id="ARBA00004429"/>
    </source>
</evidence>
<evidence type="ECO:0000256" key="5">
    <source>
        <dbReference type="ARBA" id="ARBA00022692"/>
    </source>
</evidence>
<dbReference type="CDD" id="cd06261">
    <property type="entry name" value="TM_PBP2"/>
    <property type="match status" value="2"/>
</dbReference>
<dbReference type="EMBL" id="RRCO01000001">
    <property type="protein sequence ID" value="RRJ27019.1"/>
    <property type="molecule type" value="Genomic_DNA"/>
</dbReference>
<keyword evidence="3" id="KW-1003">Cell membrane</keyword>
<accession>A0A3P3R295</accession>
<keyword evidence="11" id="KW-1185">Reference proteome</keyword>
<feature type="transmembrane region" description="Helical" evidence="8">
    <location>
        <begin position="414"/>
        <end position="433"/>
    </location>
</feature>
<dbReference type="RefSeq" id="WP_128673372.1">
    <property type="nucleotide sequence ID" value="NZ_RRCO01000001.1"/>
</dbReference>
<feature type="transmembrane region" description="Helical" evidence="8">
    <location>
        <begin position="519"/>
        <end position="541"/>
    </location>
</feature>
<keyword evidence="7 8" id="KW-0472">Membrane</keyword>
<dbReference type="InterPro" id="IPR035906">
    <property type="entry name" value="MetI-like_sf"/>
</dbReference>
<feature type="transmembrane region" description="Helical" evidence="8">
    <location>
        <begin position="388"/>
        <end position="408"/>
    </location>
</feature>
<feature type="transmembrane region" description="Helical" evidence="8">
    <location>
        <begin position="293"/>
        <end position="312"/>
    </location>
</feature>
<feature type="transmembrane region" description="Helical" evidence="8">
    <location>
        <begin position="192"/>
        <end position="213"/>
    </location>
</feature>
<evidence type="ECO:0000259" key="9">
    <source>
        <dbReference type="PROSITE" id="PS50928"/>
    </source>
</evidence>
<feature type="transmembrane region" description="Helical" evidence="8">
    <location>
        <begin position="248"/>
        <end position="272"/>
    </location>
</feature>
<name>A0A3P3R295_9FIRM</name>
<evidence type="ECO:0000256" key="3">
    <source>
        <dbReference type="ARBA" id="ARBA00022475"/>
    </source>
</evidence>
<keyword evidence="4" id="KW-0997">Cell inner membrane</keyword>
<feature type="domain" description="ABC transmembrane type-1" evidence="9">
    <location>
        <begin position="64"/>
        <end position="269"/>
    </location>
</feature>
<dbReference type="Pfam" id="PF00528">
    <property type="entry name" value="BPD_transp_1"/>
    <property type="match status" value="2"/>
</dbReference>
<evidence type="ECO:0000256" key="7">
    <source>
        <dbReference type="ARBA" id="ARBA00023136"/>
    </source>
</evidence>
<keyword evidence="6 8" id="KW-1133">Transmembrane helix</keyword>
<feature type="transmembrane region" description="Helical" evidence="8">
    <location>
        <begin position="473"/>
        <end position="499"/>
    </location>
</feature>
<evidence type="ECO:0000256" key="8">
    <source>
        <dbReference type="RuleBase" id="RU363032"/>
    </source>
</evidence>
<dbReference type="GO" id="GO:0005886">
    <property type="term" value="C:plasma membrane"/>
    <property type="evidence" value="ECO:0007669"/>
    <property type="project" value="UniProtKB-SubCell"/>
</dbReference>
<evidence type="ECO:0000256" key="6">
    <source>
        <dbReference type="ARBA" id="ARBA00022989"/>
    </source>
</evidence>
<dbReference type="PANTHER" id="PTHR43357">
    <property type="entry name" value="INNER MEMBRANE ABC TRANSPORTER PERMEASE PROTEIN YDCV"/>
    <property type="match status" value="1"/>
</dbReference>
<organism evidence="10 11">
    <name type="scientific">Lachnoanaerobaculum gingivalis</name>
    <dbReference type="NCBI Taxonomy" id="2490855"/>
    <lineage>
        <taxon>Bacteria</taxon>
        <taxon>Bacillati</taxon>
        <taxon>Bacillota</taxon>
        <taxon>Clostridia</taxon>
        <taxon>Lachnospirales</taxon>
        <taxon>Lachnospiraceae</taxon>
        <taxon>Lachnoanaerobaculum</taxon>
    </lineage>
</organism>
<evidence type="ECO:0000313" key="10">
    <source>
        <dbReference type="EMBL" id="RRJ27019.1"/>
    </source>
</evidence>
<reference evidence="10 11" key="1">
    <citation type="submission" date="2018-11" db="EMBL/GenBank/DDBJ databases">
        <title>Genome sequencing of Lachnoanaerobaculum sp. KCOM 2030 (= ChDC B114).</title>
        <authorList>
            <person name="Kook J.-K."/>
            <person name="Park S.-N."/>
            <person name="Lim Y.K."/>
        </authorList>
    </citation>
    <scope>NUCLEOTIDE SEQUENCE [LARGE SCALE GENOMIC DNA]</scope>
    <source>
        <strain evidence="10 11">KCOM 2030</strain>
    </source>
</reference>
<feature type="transmembrane region" description="Helical" evidence="8">
    <location>
        <begin position="70"/>
        <end position="90"/>
    </location>
</feature>
<proteinExistence type="inferred from homology"/>
<dbReference type="OrthoDB" id="57323at2"/>
<dbReference type="AlphaFoldDB" id="A0A3P3R295"/>
<feature type="transmembrane region" description="Helical" evidence="8">
    <location>
        <begin position="102"/>
        <end position="124"/>
    </location>
</feature>
<dbReference type="InterPro" id="IPR000515">
    <property type="entry name" value="MetI-like"/>
</dbReference>
<comment type="caution">
    <text evidence="10">The sequence shown here is derived from an EMBL/GenBank/DDBJ whole genome shotgun (WGS) entry which is preliminary data.</text>
</comment>
<feature type="transmembrane region" description="Helical" evidence="8">
    <location>
        <begin position="353"/>
        <end position="376"/>
    </location>
</feature>
<protein>
    <submittedName>
        <fullName evidence="10">Iron ABC transporter permease</fullName>
    </submittedName>
</protein>
<dbReference type="Proteomes" id="UP000272490">
    <property type="component" value="Unassembled WGS sequence"/>
</dbReference>
<evidence type="ECO:0000256" key="4">
    <source>
        <dbReference type="ARBA" id="ARBA00022519"/>
    </source>
</evidence>
<feature type="transmembrane region" description="Helical" evidence="8">
    <location>
        <begin position="12"/>
        <end position="31"/>
    </location>
</feature>
<dbReference type="Gene3D" id="1.10.3720.10">
    <property type="entry name" value="MetI-like"/>
    <property type="match status" value="2"/>
</dbReference>
<feature type="transmembrane region" description="Helical" evidence="8">
    <location>
        <begin position="144"/>
        <end position="166"/>
    </location>
</feature>
<comment type="subcellular location">
    <subcellularLocation>
        <location evidence="1">Cell inner membrane</location>
        <topology evidence="1">Multi-pass membrane protein</topology>
    </subcellularLocation>
    <subcellularLocation>
        <location evidence="8">Cell membrane</location>
        <topology evidence="8">Multi-pass membrane protein</topology>
    </subcellularLocation>
</comment>
<keyword evidence="2 8" id="KW-0813">Transport</keyword>
<dbReference type="GO" id="GO:0055085">
    <property type="term" value="P:transmembrane transport"/>
    <property type="evidence" value="ECO:0007669"/>
    <property type="project" value="InterPro"/>
</dbReference>
<dbReference type="SUPFAM" id="SSF161098">
    <property type="entry name" value="MetI-like"/>
    <property type="match status" value="2"/>
</dbReference>
<keyword evidence="5 8" id="KW-0812">Transmembrane</keyword>
<feature type="domain" description="ABC transmembrane type-1" evidence="9">
    <location>
        <begin position="350"/>
        <end position="540"/>
    </location>
</feature>
<dbReference type="PROSITE" id="PS50928">
    <property type="entry name" value="ABC_TM1"/>
    <property type="match status" value="2"/>
</dbReference>
<comment type="similarity">
    <text evidence="8">Belongs to the binding-protein-dependent transport system permease family.</text>
</comment>
<evidence type="ECO:0000256" key="2">
    <source>
        <dbReference type="ARBA" id="ARBA00022448"/>
    </source>
</evidence>
<evidence type="ECO:0000313" key="11">
    <source>
        <dbReference type="Proteomes" id="UP000272490"/>
    </source>
</evidence>